<organism evidence="2 3">
    <name type="scientific">Amnibacterium endophyticum</name>
    <dbReference type="NCBI Taxonomy" id="2109337"/>
    <lineage>
        <taxon>Bacteria</taxon>
        <taxon>Bacillati</taxon>
        <taxon>Actinomycetota</taxon>
        <taxon>Actinomycetes</taxon>
        <taxon>Micrococcales</taxon>
        <taxon>Microbacteriaceae</taxon>
        <taxon>Amnibacterium</taxon>
    </lineage>
</organism>
<keyword evidence="1" id="KW-0812">Transmembrane</keyword>
<sequence>MRGVALRTAVAVPFAAAFGWQVFGAISNLLVWTRFAASVQQQLSVFAWLVLLVGLAIPVVAFAAAVVAGRRRGLAPWAVILLVALCASQALGMSQLAFFQAGTGSL</sequence>
<comment type="caution">
    <text evidence="2">The sequence shown here is derived from an EMBL/GenBank/DDBJ whole genome shotgun (WGS) entry which is preliminary data.</text>
</comment>
<feature type="transmembrane region" description="Helical" evidence="1">
    <location>
        <begin position="74"/>
        <end position="98"/>
    </location>
</feature>
<evidence type="ECO:0000256" key="1">
    <source>
        <dbReference type="SAM" id="Phobius"/>
    </source>
</evidence>
<keyword evidence="3" id="KW-1185">Reference proteome</keyword>
<dbReference type="RefSeq" id="WP_377931231.1">
    <property type="nucleotide sequence ID" value="NZ_JBHUEA010000001.1"/>
</dbReference>
<proteinExistence type="predicted"/>
<accession>A0ABW4LAQ3</accession>
<keyword evidence="1" id="KW-0472">Membrane</keyword>
<protein>
    <recommendedName>
        <fullName evidence="4">MFS transporter</fullName>
    </recommendedName>
</protein>
<dbReference type="Proteomes" id="UP001597347">
    <property type="component" value="Unassembled WGS sequence"/>
</dbReference>
<keyword evidence="1" id="KW-1133">Transmembrane helix</keyword>
<reference evidence="3" key="1">
    <citation type="journal article" date="2019" name="Int. J. Syst. Evol. Microbiol.">
        <title>The Global Catalogue of Microorganisms (GCM) 10K type strain sequencing project: providing services to taxonomists for standard genome sequencing and annotation.</title>
        <authorList>
            <consortium name="The Broad Institute Genomics Platform"/>
            <consortium name="The Broad Institute Genome Sequencing Center for Infectious Disease"/>
            <person name="Wu L."/>
            <person name="Ma J."/>
        </authorList>
    </citation>
    <scope>NUCLEOTIDE SEQUENCE [LARGE SCALE GENOMIC DNA]</scope>
    <source>
        <strain evidence="3">CGMCC 1.12471</strain>
    </source>
</reference>
<evidence type="ECO:0000313" key="3">
    <source>
        <dbReference type="Proteomes" id="UP001597347"/>
    </source>
</evidence>
<dbReference type="EMBL" id="JBHUEA010000001">
    <property type="protein sequence ID" value="MFD1720024.1"/>
    <property type="molecule type" value="Genomic_DNA"/>
</dbReference>
<gene>
    <name evidence="2" type="ORF">ACFSBI_00545</name>
</gene>
<name>A0ABW4LAQ3_9MICO</name>
<evidence type="ECO:0008006" key="4">
    <source>
        <dbReference type="Google" id="ProtNLM"/>
    </source>
</evidence>
<evidence type="ECO:0000313" key="2">
    <source>
        <dbReference type="EMBL" id="MFD1720024.1"/>
    </source>
</evidence>
<feature type="transmembrane region" description="Helical" evidence="1">
    <location>
        <begin position="46"/>
        <end position="67"/>
    </location>
</feature>